<name>A0A369WMX4_9GAMM</name>
<dbReference type="EMBL" id="QQOH01000002">
    <property type="protein sequence ID" value="RDE22851.1"/>
    <property type="molecule type" value="Genomic_DNA"/>
</dbReference>
<gene>
    <name evidence="6" type="ORF">DV711_09820</name>
</gene>
<sequence>MLTLRPSLERGHANHGWLDSRHSFSFAEYYDPAHMGVSSLRVINEDWIDPGAGFEPHPHRDMEIITYVMQGQIEHRDTMGSHSVLRAGEVQAMSAGSGILHSEFNPSDTKQLHLLQIWIQPNQRGVTPRYDQKDFSDSQGITLLVSPDGRDGSLPIHQQASLYQIKLDNETAQFNAEPDRTYYLQLARGTLAVNNVPMEAGDGATLSGETQLSLTADQQAEALLFELP</sequence>
<dbReference type="Pfam" id="PF17954">
    <property type="entry name" value="Pirin_C_2"/>
    <property type="match status" value="1"/>
</dbReference>
<feature type="binding site" evidence="2">
    <location>
        <position position="103"/>
    </location>
    <ligand>
        <name>Fe cation</name>
        <dbReference type="ChEBI" id="CHEBI:24875"/>
    </ligand>
</feature>
<dbReference type="Proteomes" id="UP000253769">
    <property type="component" value="Unassembled WGS sequence"/>
</dbReference>
<feature type="binding site" evidence="2">
    <location>
        <position position="57"/>
    </location>
    <ligand>
        <name>Fe cation</name>
        <dbReference type="ChEBI" id="CHEBI:24875"/>
    </ligand>
</feature>
<dbReference type="CDD" id="cd02910">
    <property type="entry name" value="cupin_Yhhw_N"/>
    <property type="match status" value="1"/>
</dbReference>
<comment type="cofactor">
    <cofactor evidence="2">
        <name>Fe cation</name>
        <dbReference type="ChEBI" id="CHEBI:24875"/>
    </cofactor>
    <text evidence="2">Binds 1 Fe cation per subunit.</text>
</comment>
<proteinExistence type="inferred from homology"/>
<dbReference type="PANTHER" id="PTHR43212:SF3">
    <property type="entry name" value="QUERCETIN 2,3-DIOXYGENASE"/>
    <property type="match status" value="1"/>
</dbReference>
<dbReference type="InterPro" id="IPR041602">
    <property type="entry name" value="Quercetinase_C"/>
</dbReference>
<dbReference type="PIRSF" id="PIRSF006232">
    <property type="entry name" value="Pirin"/>
    <property type="match status" value="1"/>
</dbReference>
<feature type="binding site" evidence="2">
    <location>
        <position position="59"/>
    </location>
    <ligand>
        <name>Fe cation</name>
        <dbReference type="ChEBI" id="CHEBI:24875"/>
    </ligand>
</feature>
<dbReference type="RefSeq" id="WP_114695484.1">
    <property type="nucleotide sequence ID" value="NZ_QQOH01000002.1"/>
</dbReference>
<dbReference type="InterPro" id="IPR014710">
    <property type="entry name" value="RmlC-like_jellyroll"/>
</dbReference>
<feature type="domain" description="Quercetin 2,3-dioxygenase C-terminal cupin" evidence="5">
    <location>
        <begin position="143"/>
        <end position="227"/>
    </location>
</feature>
<comment type="caution">
    <text evidence="6">The sequence shown here is derived from an EMBL/GenBank/DDBJ whole genome shotgun (WGS) entry which is preliminary data.</text>
</comment>
<feature type="domain" description="Pirin N-terminal" evidence="4">
    <location>
        <begin position="13"/>
        <end position="119"/>
    </location>
</feature>
<evidence type="ECO:0000313" key="7">
    <source>
        <dbReference type="Proteomes" id="UP000253769"/>
    </source>
</evidence>
<keyword evidence="7" id="KW-1185">Reference proteome</keyword>
<feature type="binding site" evidence="2">
    <location>
        <position position="101"/>
    </location>
    <ligand>
        <name>Fe cation</name>
        <dbReference type="ChEBI" id="CHEBI:24875"/>
    </ligand>
</feature>
<evidence type="ECO:0000259" key="4">
    <source>
        <dbReference type="Pfam" id="PF02678"/>
    </source>
</evidence>
<dbReference type="Pfam" id="PF02678">
    <property type="entry name" value="Pirin"/>
    <property type="match status" value="1"/>
</dbReference>
<organism evidence="6 7">
    <name type="scientific">Motiliproteus coralliicola</name>
    <dbReference type="NCBI Taxonomy" id="2283196"/>
    <lineage>
        <taxon>Bacteria</taxon>
        <taxon>Pseudomonadati</taxon>
        <taxon>Pseudomonadota</taxon>
        <taxon>Gammaproteobacteria</taxon>
        <taxon>Oceanospirillales</taxon>
        <taxon>Oceanospirillaceae</taxon>
        <taxon>Motiliproteus</taxon>
    </lineage>
</organism>
<evidence type="ECO:0000256" key="3">
    <source>
        <dbReference type="RuleBase" id="RU003457"/>
    </source>
</evidence>
<dbReference type="SUPFAM" id="SSF51182">
    <property type="entry name" value="RmlC-like cupins"/>
    <property type="match status" value="1"/>
</dbReference>
<dbReference type="InterPro" id="IPR012093">
    <property type="entry name" value="Pirin"/>
</dbReference>
<dbReference type="CDD" id="cd20311">
    <property type="entry name" value="cupin_Yhhw_C"/>
    <property type="match status" value="1"/>
</dbReference>
<evidence type="ECO:0000256" key="1">
    <source>
        <dbReference type="ARBA" id="ARBA00008416"/>
    </source>
</evidence>
<dbReference type="InterPro" id="IPR003829">
    <property type="entry name" value="Pirin_N_dom"/>
</dbReference>
<accession>A0A369WMX4</accession>
<dbReference type="GO" id="GO:0046872">
    <property type="term" value="F:metal ion binding"/>
    <property type="evidence" value="ECO:0007669"/>
    <property type="project" value="UniProtKB-KW"/>
</dbReference>
<evidence type="ECO:0000259" key="5">
    <source>
        <dbReference type="Pfam" id="PF17954"/>
    </source>
</evidence>
<keyword evidence="2" id="KW-0408">Iron</keyword>
<protein>
    <submittedName>
        <fullName evidence="6">Pirin family protein</fullName>
    </submittedName>
</protein>
<keyword evidence="2" id="KW-0479">Metal-binding</keyword>
<evidence type="ECO:0000256" key="2">
    <source>
        <dbReference type="PIRSR" id="PIRSR006232-1"/>
    </source>
</evidence>
<comment type="similarity">
    <text evidence="1 3">Belongs to the pirin family.</text>
</comment>
<dbReference type="PANTHER" id="PTHR43212">
    <property type="entry name" value="QUERCETIN 2,3-DIOXYGENASE"/>
    <property type="match status" value="1"/>
</dbReference>
<dbReference type="OrthoDB" id="9780903at2"/>
<dbReference type="Gene3D" id="2.60.120.10">
    <property type="entry name" value="Jelly Rolls"/>
    <property type="match status" value="2"/>
</dbReference>
<evidence type="ECO:0000313" key="6">
    <source>
        <dbReference type="EMBL" id="RDE22851.1"/>
    </source>
</evidence>
<dbReference type="AlphaFoldDB" id="A0A369WMX4"/>
<reference evidence="6 7" key="1">
    <citation type="submission" date="2018-07" db="EMBL/GenBank/DDBJ databases">
        <title>Motiliproteus coralliicola sp. nov., a bacterium isolated from Coral.</title>
        <authorList>
            <person name="Wang G."/>
        </authorList>
    </citation>
    <scope>NUCLEOTIDE SEQUENCE [LARGE SCALE GENOMIC DNA]</scope>
    <source>
        <strain evidence="6 7">C34</strain>
    </source>
</reference>
<dbReference type="InterPro" id="IPR011051">
    <property type="entry name" value="RmlC_Cupin_sf"/>
</dbReference>